<dbReference type="PANTHER" id="PTHR21327">
    <property type="entry name" value="GTP CYCLOHYDROLASE II-RELATED"/>
    <property type="match status" value="1"/>
</dbReference>
<name>A0A484H5J7_9ZZZZ</name>
<dbReference type="GO" id="GO:0046872">
    <property type="term" value="F:metal ion binding"/>
    <property type="evidence" value="ECO:0007669"/>
    <property type="project" value="UniProtKB-KW"/>
</dbReference>
<evidence type="ECO:0000256" key="1">
    <source>
        <dbReference type="ARBA" id="ARBA00001947"/>
    </source>
</evidence>
<proteinExistence type="inferred from homology"/>
<dbReference type="GO" id="GO:0008686">
    <property type="term" value="F:3,4-dihydroxy-2-butanone-4-phosphate synthase activity"/>
    <property type="evidence" value="ECO:0007669"/>
    <property type="project" value="TreeGrafter"/>
</dbReference>
<dbReference type="InterPro" id="IPR000926">
    <property type="entry name" value="RibA"/>
</dbReference>
<dbReference type="AlphaFoldDB" id="A0A484H5J7"/>
<sequence length="454" mass="48724">MALASINSYVVNIYIRDVVIAAGYSINALYACVCASPMCGARRESETDYRAAHRSEYKLPMLTLPLSPEIAVPGLLAVVDHAVGELRRGGFVILSAAEEGEGVFIMQAAEAVTSQSLGILGRLSDQPVALALTLRRAMVLGLVEKALDGSPDPTDVVLVKAPAGLEAERVLPLAEVAAEEHTVRSESLSVTFLSGRSAIGAAVRLVKLARLLPAAVLVPRSFEPKVSSHSAVRKILKGDVPLAITVKVEDINTYDQCVVRTLRPVSEAQVPLAGAENVRLIAFRPSDGGIEHLAIIVGIPDSTTPVLVRLHSECFTGDLLDSLRCDCGSQLRGAIAAITAAGAGVLLYLAQEGRGIGLVNKLRAYQLQDRGFDTLEANGQLGFDDDERTYMPAAEMLRQLGFCRVRLMTNNPHKVEALVYHGIEVTERIPHIFPANAHNLSYIQTKSTKGNHIF</sequence>
<comment type="similarity">
    <text evidence="3">In the N-terminal section; belongs to the DHBP synthase family.</text>
</comment>
<keyword evidence="7" id="KW-0547">Nucleotide-binding</keyword>
<protein>
    <recommendedName>
        <fullName evidence="4">GTP cyclohydrolase II</fullName>
        <ecNumber evidence="4">3.5.4.25</ecNumber>
    </recommendedName>
</protein>
<evidence type="ECO:0000256" key="4">
    <source>
        <dbReference type="ARBA" id="ARBA00012762"/>
    </source>
</evidence>
<dbReference type="SUPFAM" id="SSF142695">
    <property type="entry name" value="RibA-like"/>
    <property type="match status" value="1"/>
</dbReference>
<evidence type="ECO:0000259" key="12">
    <source>
        <dbReference type="Pfam" id="PF00925"/>
    </source>
</evidence>
<evidence type="ECO:0000256" key="6">
    <source>
        <dbReference type="ARBA" id="ARBA00022723"/>
    </source>
</evidence>
<dbReference type="PANTHER" id="PTHR21327:SF18">
    <property type="entry name" value="3,4-DIHYDROXY-2-BUTANONE 4-PHOSPHATE SYNTHASE"/>
    <property type="match status" value="1"/>
</dbReference>
<keyword evidence="8 13" id="KW-0378">Hydrolase</keyword>
<evidence type="ECO:0000256" key="8">
    <source>
        <dbReference type="ARBA" id="ARBA00022801"/>
    </source>
</evidence>
<comment type="cofactor">
    <cofactor evidence="1">
        <name>Zn(2+)</name>
        <dbReference type="ChEBI" id="CHEBI:29105"/>
    </cofactor>
</comment>
<keyword evidence="5" id="KW-0686">Riboflavin biosynthesis</keyword>
<dbReference type="CDD" id="cd00641">
    <property type="entry name" value="GTP_cyclohydro2"/>
    <property type="match status" value="1"/>
</dbReference>
<keyword evidence="6" id="KW-0479">Metal-binding</keyword>
<dbReference type="InterPro" id="IPR036144">
    <property type="entry name" value="RibA-like_sf"/>
</dbReference>
<dbReference type="GO" id="GO:0005829">
    <property type="term" value="C:cytosol"/>
    <property type="evidence" value="ECO:0007669"/>
    <property type="project" value="TreeGrafter"/>
</dbReference>
<feature type="domain" description="GTP cyclohydrolase II" evidence="12">
    <location>
        <begin position="266"/>
        <end position="430"/>
    </location>
</feature>
<dbReference type="FunFam" id="3.40.50.10990:FF:000001">
    <property type="entry name" value="Riboflavin biosynthesis protein RibBA"/>
    <property type="match status" value="1"/>
</dbReference>
<dbReference type="InterPro" id="IPR032677">
    <property type="entry name" value="GTP_cyclohydro_II"/>
</dbReference>
<dbReference type="NCBIfam" id="NF001591">
    <property type="entry name" value="PRK00393.1"/>
    <property type="match status" value="1"/>
</dbReference>
<evidence type="ECO:0000256" key="2">
    <source>
        <dbReference type="ARBA" id="ARBA00004853"/>
    </source>
</evidence>
<reference evidence="13" key="1">
    <citation type="submission" date="2018-10" db="EMBL/GenBank/DDBJ databases">
        <authorList>
            <person name="Gruber-Vodicka H."/>
            <person name="Jaeckle O."/>
        </authorList>
    </citation>
    <scope>NUCLEOTIDE SEQUENCE</scope>
</reference>
<evidence type="ECO:0000256" key="10">
    <source>
        <dbReference type="ARBA" id="ARBA00023134"/>
    </source>
</evidence>
<dbReference type="HAMAP" id="MF_00179">
    <property type="entry name" value="RibA"/>
    <property type="match status" value="1"/>
</dbReference>
<dbReference type="UniPathway" id="UPA00275">
    <property type="reaction ID" value="UER00400"/>
</dbReference>
<evidence type="ECO:0000256" key="3">
    <source>
        <dbReference type="ARBA" id="ARBA00005520"/>
    </source>
</evidence>
<evidence type="ECO:0000256" key="7">
    <source>
        <dbReference type="ARBA" id="ARBA00022741"/>
    </source>
</evidence>
<dbReference type="GO" id="GO:0005525">
    <property type="term" value="F:GTP binding"/>
    <property type="evidence" value="ECO:0007669"/>
    <property type="project" value="UniProtKB-KW"/>
</dbReference>
<dbReference type="EMBL" id="LR026963">
    <property type="protein sequence ID" value="VBB68744.1"/>
    <property type="molecule type" value="Genomic_DNA"/>
</dbReference>
<keyword evidence="10" id="KW-0342">GTP-binding</keyword>
<keyword evidence="13" id="KW-0456">Lyase</keyword>
<dbReference type="GO" id="GO:0009231">
    <property type="term" value="P:riboflavin biosynthetic process"/>
    <property type="evidence" value="ECO:0007669"/>
    <property type="project" value="UniProtKB-UniPathway"/>
</dbReference>
<dbReference type="InterPro" id="IPR017945">
    <property type="entry name" value="DHBP_synth_RibB-like_a/b_dom"/>
</dbReference>
<dbReference type="Pfam" id="PF00925">
    <property type="entry name" value="GTP_cyclohydro2"/>
    <property type="match status" value="1"/>
</dbReference>
<organism evidence="13">
    <name type="scientific">invertebrate metagenome</name>
    <dbReference type="NCBI Taxonomy" id="1711999"/>
    <lineage>
        <taxon>unclassified sequences</taxon>
        <taxon>metagenomes</taxon>
        <taxon>organismal metagenomes</taxon>
    </lineage>
</organism>
<keyword evidence="9" id="KW-0862">Zinc</keyword>
<evidence type="ECO:0000256" key="9">
    <source>
        <dbReference type="ARBA" id="ARBA00022833"/>
    </source>
</evidence>
<evidence type="ECO:0000256" key="11">
    <source>
        <dbReference type="ARBA" id="ARBA00049295"/>
    </source>
</evidence>
<gene>
    <name evidence="13" type="ORF">RIEGSTA812A_PEG_217</name>
</gene>
<comment type="pathway">
    <text evidence="2">Cofactor biosynthesis; riboflavin biosynthesis; 5-amino-6-(D-ribitylamino)uracil from GTP: step 1/4.</text>
</comment>
<dbReference type="PIRSF" id="PIRSF001259">
    <property type="entry name" value="RibA"/>
    <property type="match status" value="1"/>
</dbReference>
<dbReference type="SUPFAM" id="SSF55821">
    <property type="entry name" value="YrdC/RibB"/>
    <property type="match status" value="1"/>
</dbReference>
<evidence type="ECO:0000313" key="13">
    <source>
        <dbReference type="EMBL" id="VBB68744.1"/>
    </source>
</evidence>
<accession>A0A484H5J7</accession>
<comment type="catalytic activity">
    <reaction evidence="11">
        <text>GTP + 4 H2O = 2,5-diamino-6-hydroxy-4-(5-phosphoribosylamino)-pyrimidine + formate + 2 phosphate + 3 H(+)</text>
        <dbReference type="Rhea" id="RHEA:23704"/>
        <dbReference type="ChEBI" id="CHEBI:15377"/>
        <dbReference type="ChEBI" id="CHEBI:15378"/>
        <dbReference type="ChEBI" id="CHEBI:15740"/>
        <dbReference type="ChEBI" id="CHEBI:37565"/>
        <dbReference type="ChEBI" id="CHEBI:43474"/>
        <dbReference type="ChEBI" id="CHEBI:58614"/>
        <dbReference type="EC" id="3.5.4.25"/>
    </reaction>
</comment>
<evidence type="ECO:0000256" key="5">
    <source>
        <dbReference type="ARBA" id="ARBA00022619"/>
    </source>
</evidence>
<dbReference type="GO" id="GO:0003935">
    <property type="term" value="F:GTP cyclohydrolase II activity"/>
    <property type="evidence" value="ECO:0007669"/>
    <property type="project" value="UniProtKB-EC"/>
</dbReference>
<dbReference type="EC" id="3.5.4.25" evidence="4"/>
<dbReference type="Gene3D" id="3.40.50.10990">
    <property type="entry name" value="GTP cyclohydrolase II"/>
    <property type="match status" value="1"/>
</dbReference>